<protein>
    <submittedName>
        <fullName evidence="1">Uncharacterized protein</fullName>
    </submittedName>
</protein>
<comment type="caution">
    <text evidence="1">The sequence shown here is derived from an EMBL/GenBank/DDBJ whole genome shotgun (WGS) entry which is preliminary data.</text>
</comment>
<keyword evidence="2" id="KW-1185">Reference proteome</keyword>
<dbReference type="Proteomes" id="UP000299102">
    <property type="component" value="Unassembled WGS sequence"/>
</dbReference>
<evidence type="ECO:0000313" key="1">
    <source>
        <dbReference type="EMBL" id="GBO98318.1"/>
    </source>
</evidence>
<name>A0A4C1S7H1_EUMVA</name>
<dbReference type="AlphaFoldDB" id="A0A4C1S7H1"/>
<proteinExistence type="predicted"/>
<reference evidence="1 2" key="1">
    <citation type="journal article" date="2019" name="Commun. Biol.">
        <title>The bagworm genome reveals a unique fibroin gene that provides high tensile strength.</title>
        <authorList>
            <person name="Kono N."/>
            <person name="Nakamura H."/>
            <person name="Ohtoshi R."/>
            <person name="Tomita M."/>
            <person name="Numata K."/>
            <person name="Arakawa K."/>
        </authorList>
    </citation>
    <scope>NUCLEOTIDE SEQUENCE [LARGE SCALE GENOMIC DNA]</scope>
</reference>
<sequence>MDPTHRARPRSLRSGRPSGGLRLRGAFVAEAAAGGGAYLGLDRWMSWMRASHSRATVLDGARVRPERVARRIPEGRTPDLLTFAIMANFQLL</sequence>
<feature type="non-terminal residue" evidence="1">
    <location>
        <position position="92"/>
    </location>
</feature>
<organism evidence="1 2">
    <name type="scientific">Eumeta variegata</name>
    <name type="common">Bagworm moth</name>
    <name type="synonym">Eumeta japonica</name>
    <dbReference type="NCBI Taxonomy" id="151549"/>
    <lineage>
        <taxon>Eukaryota</taxon>
        <taxon>Metazoa</taxon>
        <taxon>Ecdysozoa</taxon>
        <taxon>Arthropoda</taxon>
        <taxon>Hexapoda</taxon>
        <taxon>Insecta</taxon>
        <taxon>Pterygota</taxon>
        <taxon>Neoptera</taxon>
        <taxon>Endopterygota</taxon>
        <taxon>Lepidoptera</taxon>
        <taxon>Glossata</taxon>
        <taxon>Ditrysia</taxon>
        <taxon>Tineoidea</taxon>
        <taxon>Psychidae</taxon>
        <taxon>Oiketicinae</taxon>
        <taxon>Eumeta</taxon>
    </lineage>
</organism>
<dbReference type="EMBL" id="BGZK01009556">
    <property type="protein sequence ID" value="GBO98318.1"/>
    <property type="molecule type" value="Genomic_DNA"/>
</dbReference>
<accession>A0A4C1S7H1</accession>
<gene>
    <name evidence="1" type="ORF">EVAR_72844_1</name>
</gene>
<evidence type="ECO:0000313" key="2">
    <source>
        <dbReference type="Proteomes" id="UP000299102"/>
    </source>
</evidence>